<dbReference type="InterPro" id="IPR043129">
    <property type="entry name" value="ATPase_NBD"/>
</dbReference>
<accession>A0AAU9JTN3</accession>
<dbReference type="EMBL" id="CAJZBQ010000045">
    <property type="protein sequence ID" value="CAG9328291.1"/>
    <property type="molecule type" value="Genomic_DNA"/>
</dbReference>
<dbReference type="AlphaFoldDB" id="A0AAU9JTN3"/>
<dbReference type="InterPro" id="IPR004567">
    <property type="entry name" value="Type_II_PanK"/>
</dbReference>
<dbReference type="GO" id="GO:0005524">
    <property type="term" value="F:ATP binding"/>
    <property type="evidence" value="ECO:0007669"/>
    <property type="project" value="UniProtKB-KW"/>
</dbReference>
<protein>
    <recommendedName>
        <fullName evidence="6">Pantothenate kinase</fullName>
    </recommendedName>
</protein>
<proteinExistence type="predicted"/>
<dbReference type="PANTHER" id="PTHR12280">
    <property type="entry name" value="PANTOTHENATE KINASE"/>
    <property type="match status" value="1"/>
</dbReference>
<dbReference type="Proteomes" id="UP001162131">
    <property type="component" value="Unassembled WGS sequence"/>
</dbReference>
<keyword evidence="5" id="KW-1185">Reference proteome</keyword>
<evidence type="ECO:0000256" key="1">
    <source>
        <dbReference type="ARBA" id="ARBA00022741"/>
    </source>
</evidence>
<reference evidence="4" key="1">
    <citation type="submission" date="2021-09" db="EMBL/GenBank/DDBJ databases">
        <authorList>
            <consortium name="AG Swart"/>
            <person name="Singh M."/>
            <person name="Singh A."/>
            <person name="Seah K."/>
            <person name="Emmerich C."/>
        </authorList>
    </citation>
    <scope>NUCLEOTIDE SEQUENCE</scope>
    <source>
        <strain evidence="4">ATCC30299</strain>
    </source>
</reference>
<dbReference type="GO" id="GO:0005634">
    <property type="term" value="C:nucleus"/>
    <property type="evidence" value="ECO:0007669"/>
    <property type="project" value="TreeGrafter"/>
</dbReference>
<keyword evidence="1" id="KW-0547">Nucleotide-binding</keyword>
<dbReference type="GO" id="GO:0015937">
    <property type="term" value="P:coenzyme A biosynthetic process"/>
    <property type="evidence" value="ECO:0007669"/>
    <property type="project" value="UniProtKB-KW"/>
</dbReference>
<dbReference type="Gene3D" id="3.30.420.40">
    <property type="match status" value="1"/>
</dbReference>
<dbReference type="NCBIfam" id="TIGR00555">
    <property type="entry name" value="panK_eukar"/>
    <property type="match status" value="1"/>
</dbReference>
<dbReference type="PANTHER" id="PTHR12280:SF20">
    <property type="entry name" value="4'-PHOSPHOPANTETHEINE PHOSPHATASE"/>
    <property type="match status" value="1"/>
</dbReference>
<evidence type="ECO:0000256" key="3">
    <source>
        <dbReference type="ARBA" id="ARBA00022993"/>
    </source>
</evidence>
<dbReference type="Gene3D" id="3.30.420.510">
    <property type="match status" value="1"/>
</dbReference>
<keyword evidence="3" id="KW-0173">Coenzyme A biosynthesis</keyword>
<evidence type="ECO:0000256" key="2">
    <source>
        <dbReference type="ARBA" id="ARBA00022840"/>
    </source>
</evidence>
<sequence length="307" mass="33732">MENSRKFAIDIGGTLAKVAYLDQDEPASDLDFRTSYGTIHLAVFQSRDIDQTIGFLKNLGFNSKELPVTGGGAYKFSSELERELHTTVIKVDEIQSLNAGFSEVLKEVPEPAYTFSIERGKQSVVPRPLPSLLCNIGSGVSIIKLEEERISRVTGTCLGGGTCLGLATAILGIESYEELLELCQHGNANNTDLLMSDIYGSGYPDTLAVSLGKIAMKDTNEFQRADIAKSLLNMVGYNIGQIAYLATKLEKTDHVYFAGNFIRGYEYTMDRINYSVEYWSQGKTTALFLKHDGYFGALGALLKVLNQ</sequence>
<dbReference type="Pfam" id="PF03630">
    <property type="entry name" value="Fumble"/>
    <property type="match status" value="1"/>
</dbReference>
<keyword evidence="2" id="KW-0067">ATP-binding</keyword>
<dbReference type="GO" id="GO:0004594">
    <property type="term" value="F:pantothenate kinase activity"/>
    <property type="evidence" value="ECO:0007669"/>
    <property type="project" value="TreeGrafter"/>
</dbReference>
<evidence type="ECO:0000313" key="4">
    <source>
        <dbReference type="EMBL" id="CAG9328291.1"/>
    </source>
</evidence>
<gene>
    <name evidence="4" type="ORF">BSTOLATCC_MIC45746</name>
</gene>
<organism evidence="4 5">
    <name type="scientific">Blepharisma stoltei</name>
    <dbReference type="NCBI Taxonomy" id="1481888"/>
    <lineage>
        <taxon>Eukaryota</taxon>
        <taxon>Sar</taxon>
        <taxon>Alveolata</taxon>
        <taxon>Ciliophora</taxon>
        <taxon>Postciliodesmatophora</taxon>
        <taxon>Heterotrichea</taxon>
        <taxon>Heterotrichida</taxon>
        <taxon>Blepharismidae</taxon>
        <taxon>Blepharisma</taxon>
    </lineage>
</organism>
<dbReference type="CDD" id="cd24086">
    <property type="entry name" value="ASKHA_NBD_PanK-II_euk"/>
    <property type="match status" value="1"/>
</dbReference>
<evidence type="ECO:0000313" key="5">
    <source>
        <dbReference type="Proteomes" id="UP001162131"/>
    </source>
</evidence>
<comment type="caution">
    <text evidence="4">The sequence shown here is derived from an EMBL/GenBank/DDBJ whole genome shotgun (WGS) entry which is preliminary data.</text>
</comment>
<dbReference type="GO" id="GO:0005829">
    <property type="term" value="C:cytosol"/>
    <property type="evidence" value="ECO:0007669"/>
    <property type="project" value="TreeGrafter"/>
</dbReference>
<evidence type="ECO:0008006" key="6">
    <source>
        <dbReference type="Google" id="ProtNLM"/>
    </source>
</evidence>
<name>A0AAU9JTN3_9CILI</name>
<dbReference type="SUPFAM" id="SSF53067">
    <property type="entry name" value="Actin-like ATPase domain"/>
    <property type="match status" value="2"/>
</dbReference>